<evidence type="ECO:0000259" key="6">
    <source>
        <dbReference type="Pfam" id="PF14940"/>
    </source>
</evidence>
<comment type="subcellular location">
    <subcellularLocation>
        <location evidence="1">Membrane</location>
    </subcellularLocation>
</comment>
<accession>A0ABM1TI29</accession>
<proteinExistence type="predicted"/>
<keyword evidence="7" id="KW-1185">Reference proteome</keyword>
<dbReference type="InterPro" id="IPR039587">
    <property type="entry name" value="TMEM248/TMEM219_dom"/>
</dbReference>
<evidence type="ECO:0000256" key="3">
    <source>
        <dbReference type="ARBA" id="ARBA00022989"/>
    </source>
</evidence>
<keyword evidence="2 5" id="KW-0812">Transmembrane</keyword>
<evidence type="ECO:0000256" key="1">
    <source>
        <dbReference type="ARBA" id="ARBA00004370"/>
    </source>
</evidence>
<dbReference type="PANTHER" id="PTHR16002:SF4">
    <property type="entry name" value="TMEM248_TMEM219 DOMAIN-CONTAINING PROTEIN"/>
    <property type="match status" value="1"/>
</dbReference>
<evidence type="ECO:0000256" key="5">
    <source>
        <dbReference type="SAM" id="Phobius"/>
    </source>
</evidence>
<reference evidence="8" key="1">
    <citation type="submission" date="2025-08" db="UniProtKB">
        <authorList>
            <consortium name="RefSeq"/>
        </authorList>
    </citation>
    <scope>IDENTIFICATION</scope>
    <source>
        <tissue evidence="8">Muscle</tissue>
    </source>
</reference>
<evidence type="ECO:0000313" key="7">
    <source>
        <dbReference type="Proteomes" id="UP000694941"/>
    </source>
</evidence>
<protein>
    <submittedName>
        <fullName evidence="8">Transmembrane protein 248-like</fullName>
    </submittedName>
</protein>
<evidence type="ECO:0000256" key="2">
    <source>
        <dbReference type="ARBA" id="ARBA00022692"/>
    </source>
</evidence>
<keyword evidence="3 5" id="KW-1133">Transmembrane helix</keyword>
<gene>
    <name evidence="8" type="primary">LOC106471201</name>
</gene>
<feature type="domain" description="TMEM248/TMEM219" evidence="6">
    <location>
        <begin position="18"/>
        <end position="251"/>
    </location>
</feature>
<name>A0ABM1TI29_LIMPO</name>
<feature type="transmembrane region" description="Helical" evidence="5">
    <location>
        <begin position="28"/>
        <end position="49"/>
    </location>
</feature>
<evidence type="ECO:0000256" key="4">
    <source>
        <dbReference type="ARBA" id="ARBA00023136"/>
    </source>
</evidence>
<dbReference type="Pfam" id="PF14940">
    <property type="entry name" value="TMEM219"/>
    <property type="match status" value="1"/>
</dbReference>
<dbReference type="InterPro" id="IPR039493">
    <property type="entry name" value="TMEM248/TMEM219"/>
</dbReference>
<evidence type="ECO:0000313" key="8">
    <source>
        <dbReference type="RefSeq" id="XP_022255535.1"/>
    </source>
</evidence>
<dbReference type="RefSeq" id="XP_022255535.1">
    <property type="nucleotide sequence ID" value="XM_022399827.1"/>
</dbReference>
<organism evidence="7 8">
    <name type="scientific">Limulus polyphemus</name>
    <name type="common">Atlantic horseshoe crab</name>
    <dbReference type="NCBI Taxonomy" id="6850"/>
    <lineage>
        <taxon>Eukaryota</taxon>
        <taxon>Metazoa</taxon>
        <taxon>Ecdysozoa</taxon>
        <taxon>Arthropoda</taxon>
        <taxon>Chelicerata</taxon>
        <taxon>Merostomata</taxon>
        <taxon>Xiphosura</taxon>
        <taxon>Limulidae</taxon>
        <taxon>Limulus</taxon>
    </lineage>
</organism>
<dbReference type="GeneID" id="106471201"/>
<sequence>MLISFARKTMASHPFQSLRGFAATQPPLFVFTICLMAFGITMVVLAYIVGENEMANPDVTMDWNIFLQRVTELEICVEKEPMINSSRIHSRKKPNPPTSTTTEVSVISNLTNSGNSSVSLLSRLTAKRPVVDQSKSMSALLPDITSYGEESQSSSHVSLSVAVTFKLSKKLWKMMTSTGSFSGVVTGRLLGLPGKAADQELNVTISLPTHAKHKCRKQECKISICLTFHGSSLLIPQTRHPPSCRPTPFAVSIPLLLLRSEDMELRLDSCSDCVMKYPVAQENLVRTY</sequence>
<keyword evidence="4 5" id="KW-0472">Membrane</keyword>
<dbReference type="PANTHER" id="PTHR16002">
    <property type="entry name" value="TRANSMEMBRANE PROTEIN 248-LIKE"/>
    <property type="match status" value="1"/>
</dbReference>
<dbReference type="Proteomes" id="UP000694941">
    <property type="component" value="Unplaced"/>
</dbReference>